<gene>
    <name evidence="1" type="ORF">PACLA_8A053907</name>
</gene>
<dbReference type="Proteomes" id="UP001152795">
    <property type="component" value="Unassembled WGS sequence"/>
</dbReference>
<evidence type="ECO:0000313" key="1">
    <source>
        <dbReference type="EMBL" id="CAB4045698.1"/>
    </source>
</evidence>
<sequence length="92" mass="10781">MQENCSRSFWLHKTQQKNRENDDDSSSAEGTLTVRVISENLDHGVYILTCHVLSQDMEPFLPKHVTVLLESDRRKHFDMNITSTCLRIYSPW</sequence>
<dbReference type="AlphaFoldDB" id="A0A7D9KKR5"/>
<name>A0A7D9KKR5_PARCT</name>
<dbReference type="EMBL" id="CACRXK020041191">
    <property type="protein sequence ID" value="CAB4045698.1"/>
    <property type="molecule type" value="Genomic_DNA"/>
</dbReference>
<organism evidence="1 2">
    <name type="scientific">Paramuricea clavata</name>
    <name type="common">Red gorgonian</name>
    <name type="synonym">Violescent sea-whip</name>
    <dbReference type="NCBI Taxonomy" id="317549"/>
    <lineage>
        <taxon>Eukaryota</taxon>
        <taxon>Metazoa</taxon>
        <taxon>Cnidaria</taxon>
        <taxon>Anthozoa</taxon>
        <taxon>Octocorallia</taxon>
        <taxon>Malacalcyonacea</taxon>
        <taxon>Plexauridae</taxon>
        <taxon>Paramuricea</taxon>
    </lineage>
</organism>
<evidence type="ECO:0000313" key="2">
    <source>
        <dbReference type="Proteomes" id="UP001152795"/>
    </source>
</evidence>
<reference evidence="1" key="1">
    <citation type="submission" date="2020-04" db="EMBL/GenBank/DDBJ databases">
        <authorList>
            <person name="Alioto T."/>
            <person name="Alioto T."/>
            <person name="Gomez Garrido J."/>
        </authorList>
    </citation>
    <scope>NUCLEOTIDE SEQUENCE</scope>
    <source>
        <strain evidence="1">A484AB</strain>
    </source>
</reference>
<keyword evidence="2" id="KW-1185">Reference proteome</keyword>
<proteinExistence type="predicted"/>
<protein>
    <submittedName>
        <fullName evidence="1">Uncharacterized protein</fullName>
    </submittedName>
</protein>
<accession>A0A7D9KKR5</accession>
<comment type="caution">
    <text evidence="1">The sequence shown here is derived from an EMBL/GenBank/DDBJ whole genome shotgun (WGS) entry which is preliminary data.</text>
</comment>